<protein>
    <submittedName>
        <fullName evidence="4">Prepilin-type N-terminal cleavage/methylation domain-containing protein</fullName>
    </submittedName>
</protein>
<dbReference type="GO" id="GO:0030420">
    <property type="term" value="P:establishment of competence for transformation"/>
    <property type="evidence" value="ECO:0007669"/>
    <property type="project" value="UniProtKB-KW"/>
</dbReference>
<keyword evidence="2" id="KW-0178">Competence</keyword>
<proteinExistence type="predicted"/>
<evidence type="ECO:0000313" key="4">
    <source>
        <dbReference type="EMBL" id="MRH42961.1"/>
    </source>
</evidence>
<keyword evidence="3" id="KW-0812">Transmembrane</keyword>
<evidence type="ECO:0000256" key="3">
    <source>
        <dbReference type="SAM" id="Phobius"/>
    </source>
</evidence>
<dbReference type="OrthoDB" id="2456766at2"/>
<dbReference type="AlphaFoldDB" id="A0A6A8DGX9"/>
<organism evidence="4 5">
    <name type="scientific">Aquibacillus halophilus</name>
    <dbReference type="NCBI Taxonomy" id="930132"/>
    <lineage>
        <taxon>Bacteria</taxon>
        <taxon>Bacillati</taxon>
        <taxon>Bacillota</taxon>
        <taxon>Bacilli</taxon>
        <taxon>Bacillales</taxon>
        <taxon>Bacillaceae</taxon>
        <taxon>Aquibacillus</taxon>
    </lineage>
</organism>
<dbReference type="EMBL" id="WJNG01000007">
    <property type="protein sequence ID" value="MRH42961.1"/>
    <property type="molecule type" value="Genomic_DNA"/>
</dbReference>
<reference evidence="4" key="1">
    <citation type="submission" date="2019-11" db="EMBL/GenBank/DDBJ databases">
        <authorList>
            <person name="Li J."/>
        </authorList>
    </citation>
    <scope>NUCLEOTIDE SEQUENCE</scope>
    <source>
        <strain evidence="4">B6B</strain>
    </source>
</reference>
<feature type="transmembrane region" description="Helical" evidence="3">
    <location>
        <begin position="12"/>
        <end position="37"/>
    </location>
</feature>
<dbReference type="NCBIfam" id="TIGR02532">
    <property type="entry name" value="IV_pilin_GFxxxE"/>
    <property type="match status" value="1"/>
</dbReference>
<dbReference type="RefSeq" id="WP_153736605.1">
    <property type="nucleotide sequence ID" value="NZ_WJNG01000007.1"/>
</dbReference>
<evidence type="ECO:0000256" key="2">
    <source>
        <dbReference type="ARBA" id="ARBA00023287"/>
    </source>
</evidence>
<comment type="caution">
    <text evidence="4">The sequence shown here is derived from an EMBL/GenBank/DDBJ whole genome shotgun (WGS) entry which is preliminary data.</text>
</comment>
<keyword evidence="3" id="KW-1133">Transmembrane helix</keyword>
<gene>
    <name evidence="4" type="ORF">GH741_09715</name>
</gene>
<accession>A0A6A8DGX9</accession>
<keyword evidence="5" id="KW-1185">Reference proteome</keyword>
<dbReference type="Pfam" id="PF07963">
    <property type="entry name" value="N_methyl"/>
    <property type="match status" value="1"/>
</dbReference>
<sequence>MKELKWLYNSKGLTLVEVMASITILSIIIVSFLALFIQSARTNQISQDITDATYIAQTEMEKIYNLSNTSDGYCSAVSTLAAETCEDYTLYKDVEGYYVEIQLFQPDPDNDIGNVLVKVYEDNSLSKLEAQMETIYSWKE</sequence>
<comment type="subcellular location">
    <subcellularLocation>
        <location evidence="1">Cell surface</location>
    </subcellularLocation>
</comment>
<dbReference type="PROSITE" id="PS00409">
    <property type="entry name" value="PROKAR_NTER_METHYL"/>
    <property type="match status" value="1"/>
</dbReference>
<dbReference type="Proteomes" id="UP000799092">
    <property type="component" value="Unassembled WGS sequence"/>
</dbReference>
<dbReference type="InterPro" id="IPR012902">
    <property type="entry name" value="N_methyl_site"/>
</dbReference>
<evidence type="ECO:0000256" key="1">
    <source>
        <dbReference type="ARBA" id="ARBA00004241"/>
    </source>
</evidence>
<evidence type="ECO:0000313" key="5">
    <source>
        <dbReference type="Proteomes" id="UP000799092"/>
    </source>
</evidence>
<name>A0A6A8DGX9_9BACI</name>
<keyword evidence="3" id="KW-0472">Membrane</keyword>
<dbReference type="GO" id="GO:0009986">
    <property type="term" value="C:cell surface"/>
    <property type="evidence" value="ECO:0007669"/>
    <property type="project" value="UniProtKB-SubCell"/>
</dbReference>